<dbReference type="RefSeq" id="WP_075634534.1">
    <property type="nucleotide sequence ID" value="NZ_MKIO01000026.1"/>
</dbReference>
<dbReference type="Gene3D" id="1.10.10.10">
    <property type="entry name" value="Winged helix-like DNA-binding domain superfamily/Winged helix DNA-binding domain"/>
    <property type="match status" value="1"/>
</dbReference>
<dbReference type="EMBL" id="MKIO01000026">
    <property type="protein sequence ID" value="OLP55799.1"/>
    <property type="molecule type" value="Genomic_DNA"/>
</dbReference>
<reference evidence="5 6" key="1">
    <citation type="submission" date="2016-09" db="EMBL/GenBank/DDBJ databases">
        <title>Rhizobium sp. nov., a novel species isolated from the rice rhizosphere.</title>
        <authorList>
            <person name="Zhao J."/>
            <person name="Zhang X."/>
        </authorList>
    </citation>
    <scope>NUCLEOTIDE SEQUENCE [LARGE SCALE GENOMIC DNA]</scope>
    <source>
        <strain evidence="5 6">MH17</strain>
    </source>
</reference>
<dbReference type="SUPFAM" id="SSF46785">
    <property type="entry name" value="Winged helix' DNA-binding domain"/>
    <property type="match status" value="1"/>
</dbReference>
<keyword evidence="1" id="KW-0805">Transcription regulation</keyword>
<evidence type="ECO:0000256" key="2">
    <source>
        <dbReference type="ARBA" id="ARBA00023125"/>
    </source>
</evidence>
<dbReference type="SMART" id="SM00345">
    <property type="entry name" value="HTH_GNTR"/>
    <property type="match status" value="1"/>
</dbReference>
<dbReference type="Pfam" id="PF00392">
    <property type="entry name" value="GntR"/>
    <property type="match status" value="1"/>
</dbReference>
<protein>
    <recommendedName>
        <fullName evidence="4">HTH gntR-type domain-containing protein</fullName>
    </recommendedName>
</protein>
<keyword evidence="3" id="KW-0804">Transcription</keyword>
<feature type="domain" description="HTH gntR-type" evidence="4">
    <location>
        <begin position="15"/>
        <end position="82"/>
    </location>
</feature>
<proteinExistence type="predicted"/>
<dbReference type="SUPFAM" id="SSF48008">
    <property type="entry name" value="GntR ligand-binding domain-like"/>
    <property type="match status" value="1"/>
</dbReference>
<dbReference type="InterPro" id="IPR036390">
    <property type="entry name" value="WH_DNA-bd_sf"/>
</dbReference>
<dbReference type="InterPro" id="IPR000524">
    <property type="entry name" value="Tscrpt_reg_HTH_GntR"/>
</dbReference>
<evidence type="ECO:0000313" key="6">
    <source>
        <dbReference type="Proteomes" id="UP000186143"/>
    </source>
</evidence>
<sequence>MSLDSHHRHTSMTRRSRHRAIYGKLKADLVSCRLRPSQHLSIARLSLAFRSSNTPVREALIRLHAERLVAVDTEGGFRVRDLHLGEMRDLLMLARLIIPRCLSGTRRGFPFDRISAPAALAQKSRYRASRVLQAQSAETAFFIERIYSGVAEMSANEEIAAIVENICDRTHFVRTHDIQAIRRGKWLADELHEIVAALSRGDHDDAASRIDRFLQMQIDRLPEVLPKALAAIFLAECNSTCSDYEP</sequence>
<evidence type="ECO:0000256" key="1">
    <source>
        <dbReference type="ARBA" id="ARBA00023015"/>
    </source>
</evidence>
<dbReference type="Gene3D" id="1.20.120.530">
    <property type="entry name" value="GntR ligand-binding domain-like"/>
    <property type="match status" value="1"/>
</dbReference>
<organism evidence="5 6">
    <name type="scientific">Xaviernesmea rhizosphaerae</name>
    <dbReference type="NCBI Taxonomy" id="1672749"/>
    <lineage>
        <taxon>Bacteria</taxon>
        <taxon>Pseudomonadati</taxon>
        <taxon>Pseudomonadota</taxon>
        <taxon>Alphaproteobacteria</taxon>
        <taxon>Hyphomicrobiales</taxon>
        <taxon>Rhizobiaceae</taxon>
        <taxon>Rhizobium/Agrobacterium group</taxon>
        <taxon>Xaviernesmea</taxon>
    </lineage>
</organism>
<dbReference type="STRING" id="1672749.BJF92_09210"/>
<keyword evidence="2" id="KW-0238">DNA-binding</keyword>
<evidence type="ECO:0000259" key="4">
    <source>
        <dbReference type="PROSITE" id="PS50949"/>
    </source>
</evidence>
<dbReference type="InterPro" id="IPR008920">
    <property type="entry name" value="TF_FadR/GntR_C"/>
</dbReference>
<dbReference type="PANTHER" id="PTHR43537:SF45">
    <property type="entry name" value="GNTR FAMILY REGULATORY PROTEIN"/>
    <property type="match status" value="1"/>
</dbReference>
<evidence type="ECO:0000313" key="5">
    <source>
        <dbReference type="EMBL" id="OLP55799.1"/>
    </source>
</evidence>
<dbReference type="OrthoDB" id="8680240at2"/>
<name>A0A1Q9AKL6_9HYPH</name>
<evidence type="ECO:0000256" key="3">
    <source>
        <dbReference type="ARBA" id="ARBA00023163"/>
    </source>
</evidence>
<dbReference type="PROSITE" id="PS50949">
    <property type="entry name" value="HTH_GNTR"/>
    <property type="match status" value="1"/>
</dbReference>
<dbReference type="AlphaFoldDB" id="A0A1Q9AKL6"/>
<accession>A0A1Q9AKL6</accession>
<gene>
    <name evidence="5" type="ORF">BJF92_09210</name>
</gene>
<dbReference type="Proteomes" id="UP000186143">
    <property type="component" value="Unassembled WGS sequence"/>
</dbReference>
<dbReference type="GO" id="GO:0003677">
    <property type="term" value="F:DNA binding"/>
    <property type="evidence" value="ECO:0007669"/>
    <property type="project" value="UniProtKB-KW"/>
</dbReference>
<comment type="caution">
    <text evidence="5">The sequence shown here is derived from an EMBL/GenBank/DDBJ whole genome shotgun (WGS) entry which is preliminary data.</text>
</comment>
<dbReference type="GO" id="GO:0003700">
    <property type="term" value="F:DNA-binding transcription factor activity"/>
    <property type="evidence" value="ECO:0007669"/>
    <property type="project" value="InterPro"/>
</dbReference>
<dbReference type="InterPro" id="IPR036388">
    <property type="entry name" value="WH-like_DNA-bd_sf"/>
</dbReference>
<dbReference type="PANTHER" id="PTHR43537">
    <property type="entry name" value="TRANSCRIPTIONAL REGULATOR, GNTR FAMILY"/>
    <property type="match status" value="1"/>
</dbReference>